<dbReference type="SUPFAM" id="SSF54373">
    <property type="entry name" value="FAD-linked reductases, C-terminal domain"/>
    <property type="match status" value="1"/>
</dbReference>
<dbReference type="PANTHER" id="PTHR11552">
    <property type="entry name" value="GLUCOSE-METHANOL-CHOLINE GMC OXIDOREDUCTASE"/>
    <property type="match status" value="1"/>
</dbReference>
<evidence type="ECO:0000256" key="6">
    <source>
        <dbReference type="ARBA" id="ARBA00022525"/>
    </source>
</evidence>
<comment type="caution">
    <text evidence="19">The sequence shown here is derived from an EMBL/GenBank/DDBJ whole genome shotgun (WGS) entry which is preliminary data.</text>
</comment>
<dbReference type="EC" id="1.1.99.29" evidence="5"/>
<evidence type="ECO:0000256" key="7">
    <source>
        <dbReference type="ARBA" id="ARBA00022630"/>
    </source>
</evidence>
<evidence type="ECO:0000256" key="17">
    <source>
        <dbReference type="SAM" id="SignalP"/>
    </source>
</evidence>
<evidence type="ECO:0000256" key="12">
    <source>
        <dbReference type="ARBA" id="ARBA00034029"/>
    </source>
</evidence>
<feature type="chain" id="PRO_5034210199" description="pyranose dehydrogenase (acceptor)" evidence="17">
    <location>
        <begin position="22"/>
        <end position="608"/>
    </location>
</feature>
<dbReference type="AlphaFoldDB" id="A0A8H5BS73"/>
<evidence type="ECO:0000313" key="19">
    <source>
        <dbReference type="EMBL" id="KAF5328368.1"/>
    </source>
</evidence>
<name>A0A8H5BS73_9AGAR</name>
<dbReference type="Pfam" id="PF00732">
    <property type="entry name" value="GMC_oxred_N"/>
    <property type="match status" value="1"/>
</dbReference>
<dbReference type="OrthoDB" id="269227at2759"/>
<keyword evidence="20" id="KW-1185">Reference proteome</keyword>
<dbReference type="GO" id="GO:0033718">
    <property type="term" value="F:pyranose dehydrogenase (acceptor) activity"/>
    <property type="evidence" value="ECO:0007669"/>
    <property type="project" value="UniProtKB-EC"/>
</dbReference>
<organism evidence="19 20">
    <name type="scientific">Psilocybe cf. subviscida</name>
    <dbReference type="NCBI Taxonomy" id="2480587"/>
    <lineage>
        <taxon>Eukaryota</taxon>
        <taxon>Fungi</taxon>
        <taxon>Dikarya</taxon>
        <taxon>Basidiomycota</taxon>
        <taxon>Agaricomycotina</taxon>
        <taxon>Agaricomycetes</taxon>
        <taxon>Agaricomycetidae</taxon>
        <taxon>Agaricales</taxon>
        <taxon>Agaricineae</taxon>
        <taxon>Strophariaceae</taxon>
        <taxon>Psilocybe</taxon>
    </lineage>
</organism>
<evidence type="ECO:0000256" key="15">
    <source>
        <dbReference type="PIRSR" id="PIRSR000137-1"/>
    </source>
</evidence>
<dbReference type="InterPro" id="IPR036188">
    <property type="entry name" value="FAD/NAD-bd_sf"/>
</dbReference>
<feature type="binding site" evidence="16">
    <location>
        <position position="264"/>
    </location>
    <ligand>
        <name>FAD</name>
        <dbReference type="ChEBI" id="CHEBI:57692"/>
    </ligand>
</feature>
<sequence length="608" mass="64971">MRSSSFLLFITAAITVSPAFSVTISESSQLKSSTYDYIIVGAGNAGLVVANRLTEDPSVSVLVLEAGVSDQGMQNVQIPFLGPTLTPNTPIDWNYTVVPQRGMNNRVYPYPRGKILGGSSSVNYLFHQFGSNDDWNRLASVSGDSGWSWSNIKKYVQKHERIVPPVDGHNTAGQFIPQEHGFKGELPVSLPGFNQSIDPLVIKATSQVPGFPFNEDMAGGDRSLLGVGWLQSSAGGGVRSTSSTSYLANANKRPNLTVLINATVRKLVQTANGKRGAKAFRSVQFSPTPVTGKSGAGGHVITVTARKEVILSAGSVGTPQILQLSGIGNASDLKKLSIPSTINNANVGKHLSDHTFLGNMFSVNSNSTFDHIFRDSSLVNDERQQWVNTKTGIFANNVINNFGFARVANNATIFKSHPDPAAGPQSPHWELIFANMFFSPNMNVSTPDTGNFLTVLLVLVSPTSRGSVTITSNNPFDAPAIDPNMLTTDFDIFAMVDAIKNIKRFVSAPAFKGFVEGPFGAFAQAQTDAEIEAYVRAETTTIFHPTGTASMAKASSNDGVVNPDLTVKGADGLRIVDGSVFPFIPSCHPQGPIYLLAERASDIIKGAK</sequence>
<evidence type="ECO:0000256" key="10">
    <source>
        <dbReference type="ARBA" id="ARBA00033986"/>
    </source>
</evidence>
<feature type="active site" description="Proton donor" evidence="15">
    <location>
        <position position="544"/>
    </location>
</feature>
<comment type="catalytic activity">
    <reaction evidence="13">
        <text>a pyranoside + acceptor = a pyranosid-3-ulose + reduced acceptor.</text>
        <dbReference type="EC" id="1.1.99.29"/>
    </reaction>
</comment>
<keyword evidence="7" id="KW-0285">Flavoprotein</keyword>
<dbReference type="PANTHER" id="PTHR11552:SF147">
    <property type="entry name" value="CHOLINE DEHYDROGENASE, MITOCHONDRIAL"/>
    <property type="match status" value="1"/>
</dbReference>
<evidence type="ECO:0000256" key="9">
    <source>
        <dbReference type="ARBA" id="ARBA00024699"/>
    </source>
</evidence>
<comment type="subunit">
    <text evidence="4">Monomer.</text>
</comment>
<evidence type="ECO:0000256" key="2">
    <source>
        <dbReference type="ARBA" id="ARBA00004613"/>
    </source>
</evidence>
<evidence type="ECO:0000256" key="3">
    <source>
        <dbReference type="ARBA" id="ARBA00010790"/>
    </source>
</evidence>
<comment type="similarity">
    <text evidence="3">Belongs to the GMC oxidoreductase family.</text>
</comment>
<dbReference type="InterPro" id="IPR012132">
    <property type="entry name" value="GMC_OxRdtase"/>
</dbReference>
<dbReference type="Proteomes" id="UP000567179">
    <property type="component" value="Unassembled WGS sequence"/>
</dbReference>
<feature type="binding site" evidence="16">
    <location>
        <position position="578"/>
    </location>
    <ligand>
        <name>FAD</name>
        <dbReference type="ChEBI" id="CHEBI:57692"/>
    </ligand>
</feature>
<proteinExistence type="inferred from homology"/>
<feature type="signal peptide" evidence="17">
    <location>
        <begin position="1"/>
        <end position="21"/>
    </location>
</feature>
<dbReference type="InterPro" id="IPR007867">
    <property type="entry name" value="GMC_OxRtase_C"/>
</dbReference>
<evidence type="ECO:0000256" key="8">
    <source>
        <dbReference type="ARBA" id="ARBA00022827"/>
    </source>
</evidence>
<evidence type="ECO:0000259" key="18">
    <source>
        <dbReference type="PROSITE" id="PS00624"/>
    </source>
</evidence>
<comment type="catalytic activity">
    <reaction evidence="11">
        <text>pyranose + acceptor = pyranos-2,3-diulose + reduced acceptor.</text>
        <dbReference type="EC" id="1.1.99.29"/>
    </reaction>
</comment>
<comment type="function">
    <text evidence="9">Catalyzes the single-oxidation or sequential double oxidation reaction of carbohydrates primarily at carbon-2 and/or carbon-3 with the concomitant reduction of the flavin. The enzyme exhibits a broad sugar substrate specificity, oxidizing different aldopyranoses to the corresponding C-1, C-2, C-3 or C-1,2, C-2,3 and C-3,4 (di)dehydro sugars with substrate-specific regioselectivity. Accepts only a narrow range of electron acceptors such as substituted benzoquinones and complexed metal ions and reacts extremely slowly with O(2) as acceptor. May play a role in the natural recycling of plant matter by oxidizing all major monosaccharides in lignocellulose and by reducing quinone compounds or reactive radical species generated during lignin depolymerization.</text>
</comment>
<feature type="binding site" evidence="16">
    <location>
        <begin position="589"/>
        <end position="590"/>
    </location>
    <ligand>
        <name>FAD</name>
        <dbReference type="ChEBI" id="CHEBI:57692"/>
    </ligand>
</feature>
<comment type="subcellular location">
    <subcellularLocation>
        <location evidence="2">Secreted</location>
    </subcellularLocation>
</comment>
<evidence type="ECO:0000256" key="5">
    <source>
        <dbReference type="ARBA" id="ARBA00013177"/>
    </source>
</evidence>
<protein>
    <recommendedName>
        <fullName evidence="5">pyranose dehydrogenase (acceptor)</fullName>
        <ecNumber evidence="5">1.1.99.29</ecNumber>
    </recommendedName>
</protein>
<dbReference type="SUPFAM" id="SSF51905">
    <property type="entry name" value="FAD/NAD(P)-binding domain"/>
    <property type="match status" value="1"/>
</dbReference>
<dbReference type="GO" id="GO:0050660">
    <property type="term" value="F:flavin adenine dinucleotide binding"/>
    <property type="evidence" value="ECO:0007669"/>
    <property type="project" value="InterPro"/>
</dbReference>
<gene>
    <name evidence="19" type="ORF">D9619_013247</name>
</gene>
<keyword evidence="6" id="KW-0964">Secreted</keyword>
<comment type="catalytic activity">
    <reaction evidence="12">
        <text>pyranose + acceptor = pyranos-3-ulose + reduced acceptor.</text>
        <dbReference type="EC" id="1.1.99.29"/>
    </reaction>
</comment>
<dbReference type="PROSITE" id="PS00624">
    <property type="entry name" value="GMC_OXRED_2"/>
    <property type="match status" value="1"/>
</dbReference>
<feature type="active site" description="Proton acceptor" evidence="15">
    <location>
        <position position="588"/>
    </location>
</feature>
<evidence type="ECO:0000313" key="20">
    <source>
        <dbReference type="Proteomes" id="UP000567179"/>
    </source>
</evidence>
<accession>A0A8H5BS73</accession>
<feature type="domain" description="Glucose-methanol-choline oxidoreductase N-terminal" evidence="18">
    <location>
        <begin position="314"/>
        <end position="328"/>
    </location>
</feature>
<evidence type="ECO:0000256" key="11">
    <source>
        <dbReference type="ARBA" id="ARBA00034010"/>
    </source>
</evidence>
<keyword evidence="8 16" id="KW-0274">FAD</keyword>
<keyword evidence="17" id="KW-0732">Signal</keyword>
<comment type="cofactor">
    <cofactor evidence="1 16">
        <name>FAD</name>
        <dbReference type="ChEBI" id="CHEBI:57692"/>
    </cofactor>
</comment>
<dbReference type="Pfam" id="PF05199">
    <property type="entry name" value="GMC_oxred_C"/>
    <property type="match status" value="1"/>
</dbReference>
<evidence type="ECO:0000256" key="1">
    <source>
        <dbReference type="ARBA" id="ARBA00001974"/>
    </source>
</evidence>
<dbReference type="Gene3D" id="3.30.560.10">
    <property type="entry name" value="Glucose Oxidase, domain 3"/>
    <property type="match status" value="1"/>
</dbReference>
<comment type="catalytic activity">
    <reaction evidence="14">
        <text>a pyranoside + acceptor = a pyranosid-3,4-diulose + reduced acceptor.</text>
        <dbReference type="EC" id="1.1.99.29"/>
    </reaction>
</comment>
<comment type="catalytic activity">
    <reaction evidence="10">
        <text>pyranose + acceptor = pyranos-2-ulose + reduced acceptor.</text>
        <dbReference type="EC" id="1.1.99.29"/>
    </reaction>
</comment>
<evidence type="ECO:0000256" key="14">
    <source>
        <dbReference type="ARBA" id="ARBA00034059"/>
    </source>
</evidence>
<evidence type="ECO:0000256" key="13">
    <source>
        <dbReference type="ARBA" id="ARBA00034050"/>
    </source>
</evidence>
<dbReference type="InterPro" id="IPR000172">
    <property type="entry name" value="GMC_OxRdtase_N"/>
</dbReference>
<dbReference type="PIRSF" id="PIRSF000137">
    <property type="entry name" value="Alcohol_oxidase"/>
    <property type="match status" value="1"/>
</dbReference>
<evidence type="ECO:0000256" key="4">
    <source>
        <dbReference type="ARBA" id="ARBA00011245"/>
    </source>
</evidence>
<dbReference type="Gene3D" id="3.50.50.60">
    <property type="entry name" value="FAD/NAD(P)-binding domain"/>
    <property type="match status" value="1"/>
</dbReference>
<evidence type="ECO:0000256" key="16">
    <source>
        <dbReference type="PIRSR" id="PIRSR000137-2"/>
    </source>
</evidence>
<dbReference type="EMBL" id="JAACJJ010000004">
    <property type="protein sequence ID" value="KAF5328368.1"/>
    <property type="molecule type" value="Genomic_DNA"/>
</dbReference>
<reference evidence="19 20" key="1">
    <citation type="journal article" date="2020" name="ISME J.">
        <title>Uncovering the hidden diversity of litter-decomposition mechanisms in mushroom-forming fungi.</title>
        <authorList>
            <person name="Floudas D."/>
            <person name="Bentzer J."/>
            <person name="Ahren D."/>
            <person name="Johansson T."/>
            <person name="Persson P."/>
            <person name="Tunlid A."/>
        </authorList>
    </citation>
    <scope>NUCLEOTIDE SEQUENCE [LARGE SCALE GENOMIC DNA]</scope>
    <source>
        <strain evidence="19 20">CBS 101986</strain>
    </source>
</reference>
<dbReference type="GO" id="GO:0005576">
    <property type="term" value="C:extracellular region"/>
    <property type="evidence" value="ECO:0007669"/>
    <property type="project" value="UniProtKB-SubCell"/>
</dbReference>